<dbReference type="PANTHER" id="PTHR37271">
    <property type="entry name" value="KARYOGAMY PROTEIN KAR9"/>
    <property type="match status" value="1"/>
</dbReference>
<name>A0A9N9BX33_9GLOM</name>
<dbReference type="OrthoDB" id="5559380at2759"/>
<feature type="compositionally biased region" description="Basic and acidic residues" evidence="4">
    <location>
        <begin position="542"/>
        <end position="555"/>
    </location>
</feature>
<dbReference type="Gene3D" id="3.30.920.20">
    <property type="entry name" value="Gas2-like domain"/>
    <property type="match status" value="1"/>
</dbReference>
<feature type="compositionally biased region" description="Low complexity" evidence="4">
    <location>
        <begin position="516"/>
        <end position="528"/>
    </location>
</feature>
<dbReference type="Proteomes" id="UP000789706">
    <property type="component" value="Unassembled WGS sequence"/>
</dbReference>
<gene>
    <name evidence="6" type="ORF">DEBURN_LOCUS8657</name>
</gene>
<comment type="caution">
    <text evidence="6">The sequence shown here is derived from an EMBL/GenBank/DDBJ whole genome shotgun (WGS) entry which is preliminary data.</text>
</comment>
<evidence type="ECO:0000313" key="6">
    <source>
        <dbReference type="EMBL" id="CAG8582826.1"/>
    </source>
</evidence>
<evidence type="ECO:0000256" key="1">
    <source>
        <dbReference type="ARBA" id="ARBA00004245"/>
    </source>
</evidence>
<feature type="compositionally biased region" description="Low complexity" evidence="4">
    <location>
        <begin position="438"/>
        <end position="461"/>
    </location>
</feature>
<dbReference type="GO" id="GO:0005816">
    <property type="term" value="C:spindle pole body"/>
    <property type="evidence" value="ECO:0007669"/>
    <property type="project" value="TreeGrafter"/>
</dbReference>
<organism evidence="6 7">
    <name type="scientific">Diversispora eburnea</name>
    <dbReference type="NCBI Taxonomy" id="1213867"/>
    <lineage>
        <taxon>Eukaryota</taxon>
        <taxon>Fungi</taxon>
        <taxon>Fungi incertae sedis</taxon>
        <taxon>Mucoromycota</taxon>
        <taxon>Glomeromycotina</taxon>
        <taxon>Glomeromycetes</taxon>
        <taxon>Diversisporales</taxon>
        <taxon>Diversisporaceae</taxon>
        <taxon>Diversispora</taxon>
    </lineage>
</organism>
<dbReference type="InterPro" id="IPR003108">
    <property type="entry name" value="GAR_dom"/>
</dbReference>
<feature type="compositionally biased region" description="Low complexity" evidence="4">
    <location>
        <begin position="689"/>
        <end position="702"/>
    </location>
</feature>
<dbReference type="SUPFAM" id="SSF143575">
    <property type="entry name" value="GAS2 domain-like"/>
    <property type="match status" value="1"/>
</dbReference>
<dbReference type="EMBL" id="CAJVPK010001346">
    <property type="protein sequence ID" value="CAG8582826.1"/>
    <property type="molecule type" value="Genomic_DNA"/>
</dbReference>
<dbReference type="AlphaFoldDB" id="A0A9N9BX33"/>
<evidence type="ECO:0000256" key="2">
    <source>
        <dbReference type="ARBA" id="ARBA00022490"/>
    </source>
</evidence>
<evidence type="ECO:0000256" key="3">
    <source>
        <dbReference type="ARBA" id="ARBA00023212"/>
    </source>
</evidence>
<keyword evidence="3" id="KW-0206">Cytoskeleton</keyword>
<dbReference type="GO" id="GO:0005938">
    <property type="term" value="C:cell cortex"/>
    <property type="evidence" value="ECO:0007669"/>
    <property type="project" value="TreeGrafter"/>
</dbReference>
<protein>
    <submittedName>
        <fullName evidence="6">10551_t:CDS:1</fullName>
    </submittedName>
</protein>
<dbReference type="GO" id="GO:0030473">
    <property type="term" value="P:nuclear migration along microtubule"/>
    <property type="evidence" value="ECO:0007669"/>
    <property type="project" value="TreeGrafter"/>
</dbReference>
<dbReference type="Pfam" id="PF02187">
    <property type="entry name" value="GAS2"/>
    <property type="match status" value="1"/>
</dbReference>
<feature type="compositionally biased region" description="Low complexity" evidence="4">
    <location>
        <begin position="221"/>
        <end position="235"/>
    </location>
</feature>
<proteinExistence type="predicted"/>
<evidence type="ECO:0000313" key="7">
    <source>
        <dbReference type="Proteomes" id="UP000789706"/>
    </source>
</evidence>
<feature type="compositionally biased region" description="Low complexity" evidence="4">
    <location>
        <begin position="615"/>
        <end position="624"/>
    </location>
</feature>
<evidence type="ECO:0000259" key="5">
    <source>
        <dbReference type="Pfam" id="PF02187"/>
    </source>
</evidence>
<feature type="region of interest" description="Disordered" evidence="4">
    <location>
        <begin position="432"/>
        <end position="709"/>
    </location>
</feature>
<feature type="region of interest" description="Disordered" evidence="4">
    <location>
        <begin position="202"/>
        <end position="236"/>
    </location>
</feature>
<comment type="subcellular location">
    <subcellularLocation>
        <location evidence="1">Cytoplasm</location>
        <location evidence="1">Cytoskeleton</location>
    </subcellularLocation>
</comment>
<reference evidence="6" key="1">
    <citation type="submission" date="2021-06" db="EMBL/GenBank/DDBJ databases">
        <authorList>
            <person name="Kallberg Y."/>
            <person name="Tangrot J."/>
            <person name="Rosling A."/>
        </authorList>
    </citation>
    <scope>NUCLEOTIDE SEQUENCE</scope>
    <source>
        <strain evidence="6">AZ414A</strain>
    </source>
</reference>
<dbReference type="InterPro" id="IPR013889">
    <property type="entry name" value="Karyogamy_KAR9"/>
</dbReference>
<feature type="compositionally biased region" description="Low complexity" evidence="4">
    <location>
        <begin position="491"/>
        <end position="501"/>
    </location>
</feature>
<dbReference type="PANTHER" id="PTHR37271:SF1">
    <property type="entry name" value="KARYOGAMY PROTEIN KAR9"/>
    <property type="match status" value="1"/>
</dbReference>
<keyword evidence="2" id="KW-0963">Cytoplasm</keyword>
<sequence length="818" mass="93458">MSQISESIQSRQTSFLPSAERFGPTVNQTFAHHVETLRKLEEPISNIYLSLSTELPVSSRIETFNASANQINLWLESANIAIFALELDVKEGLQVKSVGEMDVLIHKFAPNIELLQELLQAILIKLTNSDDDEKNRKEIQNSYDRINSDWLDVKSFFGKVKKEMSESKQRRELLDTMNQIINSIDELNTSIFEYQEQRLSESNYDSYSSSPSTRGRQGILSNGTNNEHNSNNSSSRADNLIRQLDSRLEPLDARLVYLRSRLSATNAPSDPKGELKRKNKVMTEKWDELKHEMEILRKEVKEDKWLNGFKQIFSEVNQMMDKLEKVVKQCKDYIKIQKENRGMSRYNQRAFSRDLNPKNLSSKPYKIFENKRKYYIPAIDKMLTNLANDINKQNLEDYEVIKKYKYMKERWTILLESITDIDHDVSELEGFYDHSPHSPHSSHMTNYSPPSSIASSIASSPPLSPNLRPTTRDMYSLESGSPPPKVHRSSSRSSPYRIMSPEYHEPSLSPPRNNARSPSVRSKSPSPRAISPPRNYLTPNNRHAESPPHHYERQHWNSHSQYNNGSSYNTSHSSHYNQPYNNNNQSYNQPYDNYNHHSYNREHGASPQPRKGRPSSRPDSPTRSLDLTMTPSSASSIPRPVTSMGIVNRTSSRAGMRSLLPKPSTPQPSMYRNGMGSPTPPPIRRPLVRSPTPSSQTSGPSRPITPEHDDSLSQALASFGLTKTEDNKNKIKYIPLRNDPIDVEVANVVNRSSTTIRIERVPGNTGRYYIGNADLGRDRKVYNIKLAPGKKKPMIRVGSGWTQLDWYLFDQNAMSLIS</sequence>
<evidence type="ECO:0000256" key="4">
    <source>
        <dbReference type="SAM" id="MobiDB-lite"/>
    </source>
</evidence>
<accession>A0A9N9BX33</accession>
<feature type="compositionally biased region" description="Low complexity" evidence="4">
    <location>
        <begin position="562"/>
        <end position="593"/>
    </location>
</feature>
<feature type="domain" description="GAR" evidence="5">
    <location>
        <begin position="741"/>
        <end position="810"/>
    </location>
</feature>
<dbReference type="InterPro" id="IPR036534">
    <property type="entry name" value="GAR_dom_sf"/>
</dbReference>
<dbReference type="GO" id="GO:0008017">
    <property type="term" value="F:microtubule binding"/>
    <property type="evidence" value="ECO:0007669"/>
    <property type="project" value="InterPro"/>
</dbReference>
<feature type="compositionally biased region" description="Polar residues" evidence="4">
    <location>
        <begin position="625"/>
        <end position="636"/>
    </location>
</feature>
<dbReference type="Pfam" id="PF08580">
    <property type="entry name" value="KAR9"/>
    <property type="match status" value="1"/>
</dbReference>
<dbReference type="Gene3D" id="1.20.58.60">
    <property type="match status" value="1"/>
</dbReference>
<dbReference type="GO" id="GO:0043332">
    <property type="term" value="C:mating projection tip"/>
    <property type="evidence" value="ECO:0007669"/>
    <property type="project" value="TreeGrafter"/>
</dbReference>
<feature type="compositionally biased region" description="Low complexity" evidence="4">
    <location>
        <begin position="202"/>
        <end position="212"/>
    </location>
</feature>
<dbReference type="GO" id="GO:0051293">
    <property type="term" value="P:establishment of spindle localization"/>
    <property type="evidence" value="ECO:0007669"/>
    <property type="project" value="TreeGrafter"/>
</dbReference>
<keyword evidence="7" id="KW-1185">Reference proteome</keyword>